<evidence type="ECO:0000256" key="3">
    <source>
        <dbReference type="ARBA" id="ARBA00022777"/>
    </source>
</evidence>
<dbReference type="GO" id="GO:0004674">
    <property type="term" value="F:protein serine/threonine kinase activity"/>
    <property type="evidence" value="ECO:0007669"/>
    <property type="project" value="TreeGrafter"/>
</dbReference>
<keyword evidence="2 5" id="KW-0547">Nucleotide-binding</keyword>
<dbReference type="InterPro" id="IPR017441">
    <property type="entry name" value="Protein_kinase_ATP_BS"/>
</dbReference>
<dbReference type="SUPFAM" id="SSF48452">
    <property type="entry name" value="TPR-like"/>
    <property type="match status" value="1"/>
</dbReference>
<dbReference type="PANTHER" id="PTHR43289:SF34">
    <property type="entry name" value="SERINE_THREONINE-PROTEIN KINASE YBDM-RELATED"/>
    <property type="match status" value="1"/>
</dbReference>
<evidence type="ECO:0000313" key="7">
    <source>
        <dbReference type="EMBL" id="MDC8011051.1"/>
    </source>
</evidence>
<dbReference type="RefSeq" id="WP_263544469.1">
    <property type="nucleotide sequence ID" value="NZ_JAOVZO020000001.1"/>
</dbReference>
<keyword evidence="1" id="KW-0808">Transferase</keyword>
<dbReference type="PROSITE" id="PS50011">
    <property type="entry name" value="PROTEIN_KINASE_DOM"/>
    <property type="match status" value="1"/>
</dbReference>
<dbReference type="InterPro" id="IPR011009">
    <property type="entry name" value="Kinase-like_dom_sf"/>
</dbReference>
<dbReference type="CDD" id="cd14014">
    <property type="entry name" value="STKc_PknB_like"/>
    <property type="match status" value="1"/>
</dbReference>
<dbReference type="InterPro" id="IPR011990">
    <property type="entry name" value="TPR-like_helical_dom_sf"/>
</dbReference>
<proteinExistence type="predicted"/>
<dbReference type="Pfam" id="PF13424">
    <property type="entry name" value="TPR_12"/>
    <property type="match status" value="1"/>
</dbReference>
<dbReference type="PROSITE" id="PS00108">
    <property type="entry name" value="PROTEIN_KINASE_ST"/>
    <property type="match status" value="1"/>
</dbReference>
<evidence type="ECO:0000259" key="6">
    <source>
        <dbReference type="PROSITE" id="PS50011"/>
    </source>
</evidence>
<evidence type="ECO:0000313" key="8">
    <source>
        <dbReference type="Proteomes" id="UP001139971"/>
    </source>
</evidence>
<sequence length="882" mass="97086">MSDLQPSSDARRWTKLRRLFDDVLAVEPGLRDDYLRRAADDDAMYAAVRDLVSVHDAFTGSDGTLGDANIANAFGGVLREAELARDQVIDGFRIERLLGEGGMGRVYLAQRHVAGVVQRVALKIVPFAVRERRTIERLRHERAILATLDHPNIARLIDAGELPDERPYYAMEYVDGIAITRYCDERALDLRARLALFADVCDAVAYAHRRLVLHRDLKPSNILVDRDGRVRLVDFGIAKSLEGIAANGEATVDGFFSVSSAAPEQVLGRASSVATDVYGLGCTLYELVAGSPPFRFTDAARETIVETIAHRPASPASDSASTNDGAARARQLPNGAALAIALRGDLDAIVARTLRKEPNDRYRSVDDLATDVRNVLAFRPIASRTSEWRYRFACFVRRHRVTALVAALLGIAVLATTAVSIAQYRRASVERDRAVQALAASRRVTSFLVDAFEAADPVKARGRELRADELLASAVASLENQAPSQDPALRATIAQTLAHLFFALDRLPESVRHAEIARAALAQVADPSAELRARQGLADAEAAFVQNRFGDAVAASTAAIERLGDGMRVDDGELLYDLWTIRGRANAGADARTEAERVYDAAIDLLSRRGDLPVEYVDRLRQRHATLISDNGKFAEAKALLADLLHEQQSRAGLDPAIQIETMRQLGVAYGRLFDYEQAAPYVIEAYNRHATIYGTDNAAAARLMSTMASLYMSLGRAAEALQLRARAIDVGLRRIGPTSPFIANLYDRMSTDYYYTLHDAERAEQMSYKALAATPPESLGNRGLLLQSFGEQLIAQGRRFEAEPITTEANRLVTSIYGEGADVGFVRADLAYIHFRKYDFDAARQLLAPFVIERASKLKKDNPWHVGRIAQMEEMKTFFGL</sequence>
<dbReference type="Gene3D" id="1.10.510.10">
    <property type="entry name" value="Transferase(Phosphotransferase) domain 1"/>
    <property type="match status" value="1"/>
</dbReference>
<name>A0A9X4BG53_9GAMM</name>
<gene>
    <name evidence="7" type="ORF">OD750_000665</name>
</gene>
<dbReference type="InterPro" id="IPR008271">
    <property type="entry name" value="Ser/Thr_kinase_AS"/>
</dbReference>
<evidence type="ECO:0000256" key="2">
    <source>
        <dbReference type="ARBA" id="ARBA00022741"/>
    </source>
</evidence>
<reference evidence="7" key="1">
    <citation type="submission" date="2023-02" db="EMBL/GenBank/DDBJ databases">
        <title>Tahibacter soli sp. nov. isolated from soil.</title>
        <authorList>
            <person name="Baek J.H."/>
            <person name="Lee J.K."/>
            <person name="Choi D.G."/>
            <person name="Jeon C.O."/>
        </authorList>
    </citation>
    <scope>NUCLEOTIDE SEQUENCE</scope>
    <source>
        <strain evidence="7">BL</strain>
    </source>
</reference>
<keyword evidence="8" id="KW-1185">Reference proteome</keyword>
<dbReference type="GO" id="GO:0005524">
    <property type="term" value="F:ATP binding"/>
    <property type="evidence" value="ECO:0007669"/>
    <property type="project" value="UniProtKB-UniRule"/>
</dbReference>
<evidence type="ECO:0000256" key="5">
    <source>
        <dbReference type="PROSITE-ProRule" id="PRU10141"/>
    </source>
</evidence>
<keyword evidence="3 7" id="KW-0418">Kinase</keyword>
<evidence type="ECO:0000256" key="1">
    <source>
        <dbReference type="ARBA" id="ARBA00022679"/>
    </source>
</evidence>
<accession>A0A9X4BG53</accession>
<dbReference type="InterPro" id="IPR000719">
    <property type="entry name" value="Prot_kinase_dom"/>
</dbReference>
<organism evidence="7 8">
    <name type="scientific">Tahibacter soli</name>
    <dbReference type="NCBI Taxonomy" id="2983605"/>
    <lineage>
        <taxon>Bacteria</taxon>
        <taxon>Pseudomonadati</taxon>
        <taxon>Pseudomonadota</taxon>
        <taxon>Gammaproteobacteria</taxon>
        <taxon>Lysobacterales</taxon>
        <taxon>Rhodanobacteraceae</taxon>
        <taxon>Tahibacter</taxon>
    </lineage>
</organism>
<dbReference type="PROSITE" id="PS00107">
    <property type="entry name" value="PROTEIN_KINASE_ATP"/>
    <property type="match status" value="1"/>
</dbReference>
<dbReference type="EMBL" id="JAOVZO020000001">
    <property type="protein sequence ID" value="MDC8011051.1"/>
    <property type="molecule type" value="Genomic_DNA"/>
</dbReference>
<keyword evidence="4 5" id="KW-0067">ATP-binding</keyword>
<dbReference type="AlphaFoldDB" id="A0A9X4BG53"/>
<dbReference type="Gene3D" id="3.30.200.20">
    <property type="entry name" value="Phosphorylase Kinase, domain 1"/>
    <property type="match status" value="1"/>
</dbReference>
<dbReference type="SMART" id="SM00220">
    <property type="entry name" value="S_TKc"/>
    <property type="match status" value="1"/>
</dbReference>
<dbReference type="Proteomes" id="UP001139971">
    <property type="component" value="Unassembled WGS sequence"/>
</dbReference>
<feature type="domain" description="Protein kinase" evidence="6">
    <location>
        <begin position="92"/>
        <end position="376"/>
    </location>
</feature>
<comment type="caution">
    <text evidence="7">The sequence shown here is derived from an EMBL/GenBank/DDBJ whole genome shotgun (WGS) entry which is preliminary data.</text>
</comment>
<dbReference type="PANTHER" id="PTHR43289">
    <property type="entry name" value="MITOGEN-ACTIVATED PROTEIN KINASE KINASE KINASE 20-RELATED"/>
    <property type="match status" value="1"/>
</dbReference>
<dbReference type="Pfam" id="PF00069">
    <property type="entry name" value="Pkinase"/>
    <property type="match status" value="1"/>
</dbReference>
<evidence type="ECO:0000256" key="4">
    <source>
        <dbReference type="ARBA" id="ARBA00022840"/>
    </source>
</evidence>
<dbReference type="Gene3D" id="1.25.40.10">
    <property type="entry name" value="Tetratricopeptide repeat domain"/>
    <property type="match status" value="1"/>
</dbReference>
<protein>
    <submittedName>
        <fullName evidence="7">Serine/threonine-protein kinase</fullName>
    </submittedName>
</protein>
<dbReference type="SUPFAM" id="SSF56112">
    <property type="entry name" value="Protein kinase-like (PK-like)"/>
    <property type="match status" value="1"/>
</dbReference>
<feature type="binding site" evidence="5">
    <location>
        <position position="123"/>
    </location>
    <ligand>
        <name>ATP</name>
        <dbReference type="ChEBI" id="CHEBI:30616"/>
    </ligand>
</feature>